<name>A0A9W9B1S4_9AGAR</name>
<reference evidence="1" key="1">
    <citation type="submission" date="2022-08" db="EMBL/GenBank/DDBJ databases">
        <authorList>
            <consortium name="DOE Joint Genome Institute"/>
            <person name="Min B."/>
            <person name="Riley R."/>
            <person name="Sierra-Patev S."/>
            <person name="Naranjo-Ortiz M."/>
            <person name="Looney B."/>
            <person name="Konkel Z."/>
            <person name="Slot J.C."/>
            <person name="Sakamoto Y."/>
            <person name="Steenwyk J.L."/>
            <person name="Rokas A."/>
            <person name="Carro J."/>
            <person name="Camarero S."/>
            <person name="Ferreira P."/>
            <person name="Molpeceres G."/>
            <person name="Ruiz-Duenas F.J."/>
            <person name="Serrano A."/>
            <person name="Henrissat B."/>
            <person name="Drula E."/>
            <person name="Hughes K.W."/>
            <person name="Mata J.L."/>
            <person name="Ishikawa N.K."/>
            <person name="Vargas-Isla R."/>
            <person name="Ushijima S."/>
            <person name="Smith C.A."/>
            <person name="Ahrendt S."/>
            <person name="Andreopoulos W."/>
            <person name="He G."/>
            <person name="Labutti K."/>
            <person name="Lipzen A."/>
            <person name="Ng V."/>
            <person name="Sandor L."/>
            <person name="Barry K."/>
            <person name="Martinez A.T."/>
            <person name="Xiao Y."/>
            <person name="Gibbons J.G."/>
            <person name="Terashima K."/>
            <person name="Hibbett D.S."/>
            <person name="Grigoriev I.V."/>
        </authorList>
    </citation>
    <scope>NUCLEOTIDE SEQUENCE</scope>
    <source>
        <strain evidence="1">Sp2 HRB7682 ss15</strain>
    </source>
</reference>
<dbReference type="EMBL" id="JANVFS010000001">
    <property type="protein sequence ID" value="KAJ4496180.1"/>
    <property type="molecule type" value="Genomic_DNA"/>
</dbReference>
<gene>
    <name evidence="1" type="ORF">C8J55DRAFT_445499</name>
</gene>
<evidence type="ECO:0000313" key="2">
    <source>
        <dbReference type="Proteomes" id="UP001150238"/>
    </source>
</evidence>
<proteinExistence type="predicted"/>
<organism evidence="1 2">
    <name type="scientific">Lentinula lateritia</name>
    <dbReference type="NCBI Taxonomy" id="40482"/>
    <lineage>
        <taxon>Eukaryota</taxon>
        <taxon>Fungi</taxon>
        <taxon>Dikarya</taxon>
        <taxon>Basidiomycota</taxon>
        <taxon>Agaricomycotina</taxon>
        <taxon>Agaricomycetes</taxon>
        <taxon>Agaricomycetidae</taxon>
        <taxon>Agaricales</taxon>
        <taxon>Marasmiineae</taxon>
        <taxon>Omphalotaceae</taxon>
        <taxon>Lentinula</taxon>
    </lineage>
</organism>
<dbReference type="Proteomes" id="UP001150238">
    <property type="component" value="Unassembled WGS sequence"/>
</dbReference>
<sequence>MPRPSLLGSMEPLDALCHHFNVVKTSYTSGDPLPKYIDMPITRDAHMPSHALALYQSTTTSSSIQPLIVPIDADMYNNGFRVDDLIPPVAPGSTSPVPFVHPNSGLLTVSLPVVPISLPHIASIPLLLLFGLGLETQTNFLALHLLPPQVISEFPNSAEMARQMSLLTEEEFQRRVKYNQGMWKNVLALGVKDTKIVELVQTAWNVTAEARRFRQFR</sequence>
<reference evidence="1" key="2">
    <citation type="journal article" date="2023" name="Proc. Natl. Acad. Sci. U.S.A.">
        <title>A global phylogenomic analysis of the shiitake genus Lentinula.</title>
        <authorList>
            <person name="Sierra-Patev S."/>
            <person name="Min B."/>
            <person name="Naranjo-Ortiz M."/>
            <person name="Looney B."/>
            <person name="Konkel Z."/>
            <person name="Slot J.C."/>
            <person name="Sakamoto Y."/>
            <person name="Steenwyk J.L."/>
            <person name="Rokas A."/>
            <person name="Carro J."/>
            <person name="Camarero S."/>
            <person name="Ferreira P."/>
            <person name="Molpeceres G."/>
            <person name="Ruiz-Duenas F.J."/>
            <person name="Serrano A."/>
            <person name="Henrissat B."/>
            <person name="Drula E."/>
            <person name="Hughes K.W."/>
            <person name="Mata J.L."/>
            <person name="Ishikawa N.K."/>
            <person name="Vargas-Isla R."/>
            <person name="Ushijima S."/>
            <person name="Smith C.A."/>
            <person name="Donoghue J."/>
            <person name="Ahrendt S."/>
            <person name="Andreopoulos W."/>
            <person name="He G."/>
            <person name="LaButti K."/>
            <person name="Lipzen A."/>
            <person name="Ng V."/>
            <person name="Riley R."/>
            <person name="Sandor L."/>
            <person name="Barry K."/>
            <person name="Martinez A.T."/>
            <person name="Xiao Y."/>
            <person name="Gibbons J.G."/>
            <person name="Terashima K."/>
            <person name="Grigoriev I.V."/>
            <person name="Hibbett D."/>
        </authorList>
    </citation>
    <scope>NUCLEOTIDE SEQUENCE</scope>
    <source>
        <strain evidence="1">Sp2 HRB7682 ss15</strain>
    </source>
</reference>
<protein>
    <submittedName>
        <fullName evidence="1">Uncharacterized protein</fullName>
    </submittedName>
</protein>
<dbReference type="AlphaFoldDB" id="A0A9W9B1S4"/>
<evidence type="ECO:0000313" key="1">
    <source>
        <dbReference type="EMBL" id="KAJ4496180.1"/>
    </source>
</evidence>
<comment type="caution">
    <text evidence="1">The sequence shown here is derived from an EMBL/GenBank/DDBJ whole genome shotgun (WGS) entry which is preliminary data.</text>
</comment>
<accession>A0A9W9B1S4</accession>